<dbReference type="SUPFAM" id="SSF55073">
    <property type="entry name" value="Nucleotide cyclase"/>
    <property type="match status" value="1"/>
</dbReference>
<feature type="domain" description="Guanylate cyclase" evidence="1">
    <location>
        <begin position="1"/>
        <end position="17"/>
    </location>
</feature>
<dbReference type="PANTHER" id="PTHR43081:SF1">
    <property type="entry name" value="ADENYLATE CYCLASE, TERMINAL-DIFFERENTIATION SPECIFIC"/>
    <property type="match status" value="1"/>
</dbReference>
<dbReference type="InterPro" id="IPR050697">
    <property type="entry name" value="Adenylyl/Guanylyl_Cyclase_3/4"/>
</dbReference>
<proteinExistence type="predicted"/>
<dbReference type="CDD" id="cd07302">
    <property type="entry name" value="CHD"/>
    <property type="match status" value="1"/>
</dbReference>
<organism evidence="2 3">
    <name type="scientific">Leptospira interrogans serovar Icterohaemorrhagiae str. Verdun HP</name>
    <dbReference type="NCBI Taxonomy" id="1049910"/>
    <lineage>
        <taxon>Bacteria</taxon>
        <taxon>Pseudomonadati</taxon>
        <taxon>Spirochaetota</taxon>
        <taxon>Spirochaetia</taxon>
        <taxon>Leptospirales</taxon>
        <taxon>Leptospiraceae</taxon>
        <taxon>Leptospira</taxon>
    </lineage>
</organism>
<evidence type="ECO:0000313" key="2">
    <source>
        <dbReference type="EMBL" id="EMO02637.1"/>
    </source>
</evidence>
<sequence length="106" mass="12015">MEYTVIGDAVNLASRVEALNKPFGTDILITQDLLDHVSEIFNVEKMQSIKVKGKEEPQVIYAVLGRKDDPNCPKSLEELRERVGIVWEPPKKGSDSEKEVKYEILD</sequence>
<evidence type="ECO:0000313" key="3">
    <source>
        <dbReference type="Proteomes" id="UP000012092"/>
    </source>
</evidence>
<dbReference type="Gene3D" id="3.30.70.1230">
    <property type="entry name" value="Nucleotide cyclase"/>
    <property type="match status" value="1"/>
</dbReference>
<dbReference type="AlphaFoldDB" id="M6R3E3"/>
<accession>M6R3E3</accession>
<dbReference type="GO" id="GO:0006171">
    <property type="term" value="P:cAMP biosynthetic process"/>
    <property type="evidence" value="ECO:0007669"/>
    <property type="project" value="TreeGrafter"/>
</dbReference>
<dbReference type="PROSITE" id="PS50125">
    <property type="entry name" value="GUANYLATE_CYCLASE_2"/>
    <property type="match status" value="1"/>
</dbReference>
<dbReference type="EMBL" id="AHNZ02001014">
    <property type="protein sequence ID" value="EMO02637.1"/>
    <property type="molecule type" value="Genomic_DNA"/>
</dbReference>
<reference evidence="2 3" key="1">
    <citation type="submission" date="2013-01" db="EMBL/GenBank/DDBJ databases">
        <authorList>
            <person name="Harkins D.M."/>
            <person name="Durkin A.S."/>
            <person name="Brinkac L.M."/>
            <person name="Haft D.H."/>
            <person name="Selengut J.D."/>
            <person name="Sanka R."/>
            <person name="DePew J."/>
            <person name="Purushe J."/>
            <person name="Picardeau M."/>
            <person name="Werts C."/>
            <person name="Goarant C."/>
            <person name="Vinetz J.M."/>
            <person name="Sutton G.G."/>
            <person name="Nierman W.C."/>
            <person name="Fouts D.E."/>
        </authorList>
    </citation>
    <scope>NUCLEOTIDE SEQUENCE [LARGE SCALE GENOMIC DNA]</scope>
    <source>
        <strain evidence="2 3">Verdun HP</strain>
    </source>
</reference>
<dbReference type="InterPro" id="IPR001054">
    <property type="entry name" value="A/G_cyclase"/>
</dbReference>
<gene>
    <name evidence="2" type="ORF">LEP1GSC116_2712</name>
</gene>
<protein>
    <submittedName>
        <fullName evidence="2">Adenylate/guanylate cyclase catalytic domain protein</fullName>
    </submittedName>
</protein>
<evidence type="ECO:0000259" key="1">
    <source>
        <dbReference type="PROSITE" id="PS50125"/>
    </source>
</evidence>
<dbReference type="PANTHER" id="PTHR43081">
    <property type="entry name" value="ADENYLATE CYCLASE, TERMINAL-DIFFERENTIATION SPECIFIC-RELATED"/>
    <property type="match status" value="1"/>
</dbReference>
<comment type="caution">
    <text evidence="2">The sequence shown here is derived from an EMBL/GenBank/DDBJ whole genome shotgun (WGS) entry which is preliminary data.</text>
</comment>
<dbReference type="GO" id="GO:0035556">
    <property type="term" value="P:intracellular signal transduction"/>
    <property type="evidence" value="ECO:0007669"/>
    <property type="project" value="InterPro"/>
</dbReference>
<dbReference type="InterPro" id="IPR029787">
    <property type="entry name" value="Nucleotide_cyclase"/>
</dbReference>
<name>M6R3E3_LEPIR</name>
<dbReference type="Proteomes" id="UP000012092">
    <property type="component" value="Unassembled WGS sequence"/>
</dbReference>
<dbReference type="GO" id="GO:0004016">
    <property type="term" value="F:adenylate cyclase activity"/>
    <property type="evidence" value="ECO:0007669"/>
    <property type="project" value="UniProtKB-ARBA"/>
</dbReference>